<dbReference type="NCBIfam" id="TIGR04056">
    <property type="entry name" value="OMP_RagA_SusC"/>
    <property type="match status" value="1"/>
</dbReference>
<dbReference type="FunFam" id="2.170.130.10:FF:000003">
    <property type="entry name" value="SusC/RagA family TonB-linked outer membrane protein"/>
    <property type="match status" value="1"/>
</dbReference>
<evidence type="ECO:0000256" key="5">
    <source>
        <dbReference type="ARBA" id="ARBA00023136"/>
    </source>
</evidence>
<evidence type="ECO:0000256" key="1">
    <source>
        <dbReference type="ARBA" id="ARBA00004571"/>
    </source>
</evidence>
<dbReference type="Gene3D" id="2.60.40.1120">
    <property type="entry name" value="Carboxypeptidase-like, regulatory domain"/>
    <property type="match status" value="1"/>
</dbReference>
<dbReference type="GO" id="GO:0009279">
    <property type="term" value="C:cell outer membrane"/>
    <property type="evidence" value="ECO:0007669"/>
    <property type="project" value="UniProtKB-SubCell"/>
</dbReference>
<keyword evidence="9" id="KW-0675">Receptor</keyword>
<comment type="subcellular location">
    <subcellularLocation>
        <location evidence="1 7">Cell outer membrane</location>
        <topology evidence="1 7">Multi-pass membrane protein</topology>
    </subcellularLocation>
</comment>
<evidence type="ECO:0000259" key="8">
    <source>
        <dbReference type="Pfam" id="PF07715"/>
    </source>
</evidence>
<dbReference type="NCBIfam" id="TIGR04057">
    <property type="entry name" value="SusC_RagA_signa"/>
    <property type="match status" value="1"/>
</dbReference>
<reference evidence="9" key="2">
    <citation type="journal article" date="2021" name="PeerJ">
        <title>Extensive microbial diversity within the chicken gut microbiome revealed by metagenomics and culture.</title>
        <authorList>
            <person name="Gilroy R."/>
            <person name="Ravi A."/>
            <person name="Getino M."/>
            <person name="Pursley I."/>
            <person name="Horton D.L."/>
            <person name="Alikhan N.F."/>
            <person name="Baker D."/>
            <person name="Gharbi K."/>
            <person name="Hall N."/>
            <person name="Watson M."/>
            <person name="Adriaenssens E.M."/>
            <person name="Foster-Nyarko E."/>
            <person name="Jarju S."/>
            <person name="Secka A."/>
            <person name="Antonio M."/>
            <person name="Oren A."/>
            <person name="Chaudhuri R.R."/>
            <person name="La Ragione R."/>
            <person name="Hildebrand F."/>
            <person name="Pallen M.J."/>
        </authorList>
    </citation>
    <scope>NUCLEOTIDE SEQUENCE</scope>
    <source>
        <strain evidence="9">B1-20833</strain>
    </source>
</reference>
<dbReference type="Pfam" id="PF13715">
    <property type="entry name" value="CarbopepD_reg_2"/>
    <property type="match status" value="1"/>
</dbReference>
<organism evidence="9 10">
    <name type="scientific">Candidatus Cryptobacteroides intestinavium</name>
    <dbReference type="NCBI Taxonomy" id="2840766"/>
    <lineage>
        <taxon>Bacteria</taxon>
        <taxon>Pseudomonadati</taxon>
        <taxon>Bacteroidota</taxon>
        <taxon>Bacteroidia</taxon>
        <taxon>Bacteroidales</taxon>
        <taxon>Candidatus Cryptobacteroides</taxon>
    </lineage>
</organism>
<dbReference type="InterPro" id="IPR039426">
    <property type="entry name" value="TonB-dep_rcpt-like"/>
</dbReference>
<dbReference type="SUPFAM" id="SSF56935">
    <property type="entry name" value="Porins"/>
    <property type="match status" value="1"/>
</dbReference>
<proteinExistence type="inferred from homology"/>
<evidence type="ECO:0000256" key="6">
    <source>
        <dbReference type="ARBA" id="ARBA00023237"/>
    </source>
</evidence>
<keyword evidence="2 7" id="KW-0813">Transport</keyword>
<evidence type="ECO:0000313" key="9">
    <source>
        <dbReference type="EMBL" id="MBO8452858.1"/>
    </source>
</evidence>
<dbReference type="Pfam" id="PF07715">
    <property type="entry name" value="Plug"/>
    <property type="match status" value="1"/>
</dbReference>
<dbReference type="AlphaFoldDB" id="A0A9D9EV57"/>
<gene>
    <name evidence="9" type="ORF">IAC06_08290</name>
</gene>
<accession>A0A9D9EV57</accession>
<dbReference type="PROSITE" id="PS52016">
    <property type="entry name" value="TONB_DEPENDENT_REC_3"/>
    <property type="match status" value="1"/>
</dbReference>
<dbReference type="SUPFAM" id="SSF49464">
    <property type="entry name" value="Carboxypeptidase regulatory domain-like"/>
    <property type="match status" value="1"/>
</dbReference>
<dbReference type="Proteomes" id="UP000823661">
    <property type="component" value="Unassembled WGS sequence"/>
</dbReference>
<keyword evidence="3 7" id="KW-1134">Transmembrane beta strand</keyword>
<reference evidence="9" key="1">
    <citation type="submission" date="2020-10" db="EMBL/GenBank/DDBJ databases">
        <authorList>
            <person name="Gilroy R."/>
        </authorList>
    </citation>
    <scope>NUCLEOTIDE SEQUENCE</scope>
    <source>
        <strain evidence="9">B1-20833</strain>
    </source>
</reference>
<evidence type="ECO:0000256" key="4">
    <source>
        <dbReference type="ARBA" id="ARBA00022692"/>
    </source>
</evidence>
<keyword evidence="4 7" id="KW-0812">Transmembrane</keyword>
<dbReference type="InterPro" id="IPR012910">
    <property type="entry name" value="Plug_dom"/>
</dbReference>
<dbReference type="InterPro" id="IPR008969">
    <property type="entry name" value="CarboxyPept-like_regulatory"/>
</dbReference>
<keyword evidence="6 7" id="KW-0998">Cell outer membrane</keyword>
<dbReference type="InterPro" id="IPR036942">
    <property type="entry name" value="Beta-barrel_TonB_sf"/>
</dbReference>
<evidence type="ECO:0000256" key="3">
    <source>
        <dbReference type="ARBA" id="ARBA00022452"/>
    </source>
</evidence>
<evidence type="ECO:0000256" key="7">
    <source>
        <dbReference type="PROSITE-ProRule" id="PRU01360"/>
    </source>
</evidence>
<protein>
    <submittedName>
        <fullName evidence="9">TonB-dependent receptor</fullName>
    </submittedName>
</protein>
<evidence type="ECO:0000313" key="10">
    <source>
        <dbReference type="Proteomes" id="UP000823661"/>
    </source>
</evidence>
<dbReference type="InterPro" id="IPR023996">
    <property type="entry name" value="TonB-dep_OMP_SusC/RagA"/>
</dbReference>
<comment type="caution">
    <text evidence="9">The sequence shown here is derived from an EMBL/GenBank/DDBJ whole genome shotgun (WGS) entry which is preliminary data.</text>
</comment>
<evidence type="ECO:0000256" key="2">
    <source>
        <dbReference type="ARBA" id="ARBA00022448"/>
    </source>
</evidence>
<keyword evidence="5 7" id="KW-0472">Membrane</keyword>
<name>A0A9D9EV57_9BACT</name>
<dbReference type="InterPro" id="IPR023997">
    <property type="entry name" value="TonB-dep_OMP_SusC/RagA_CS"/>
</dbReference>
<dbReference type="EMBL" id="JADIMI010000079">
    <property type="protein sequence ID" value="MBO8452858.1"/>
    <property type="molecule type" value="Genomic_DNA"/>
</dbReference>
<dbReference type="Gene3D" id="2.40.170.20">
    <property type="entry name" value="TonB-dependent receptor, beta-barrel domain"/>
    <property type="match status" value="1"/>
</dbReference>
<dbReference type="Gene3D" id="2.170.130.10">
    <property type="entry name" value="TonB-dependent receptor, plug domain"/>
    <property type="match status" value="1"/>
</dbReference>
<feature type="domain" description="TonB-dependent receptor plug" evidence="8">
    <location>
        <begin position="112"/>
        <end position="214"/>
    </location>
</feature>
<sequence>MVSVFLCASIYRVDAQSFSVSGTVTGAGGNEIGVVVFVKGDQSNGTMTDEDGRYSIDVPDNGSVLVFSLLGYKTMEVPVAGRSVVNVQLEEESTVLDEVLVVGYGMQKRQFVVGSVSQVSSKELLKAPQANVQNMLAGKLSGLTTVQKTGTPGDDSSQLLVRGRSTFNGSSPLILVDGVERQMQYLNPNDIASISILKDAATAAIYGVKAANGVILITTKTGTEGRSTVSYDGSVSFDTNTVVPEMLNAEDYIYWHNKAMEMDGATPYWTDDVLARLDEMGILGETDWLGKVYDKFGFTHQHNISASGGTDKIRYFASIGYMNQDGILKNTAFERYNFRANVDARLTDGLRFMINVSGAHSGRDWPGLSMLSQYEFNPIQRAFYSLPIFKETYNGLPLGYKPGSYTYNPVASLDTGYQRQKRWMAEVRSTLEYDFASSVPALQGLKASVFFAYNYGQTMDHNLLESYQQYSYSPTTQTLTLTTSEGISETGFNKSQSVGWDYTIRPQISYEREFAEKHHVSAIMLFESYKNYSDTMTGFKKGYYSNYPVDISLGFENQSPYVTGSHEYKGSASFAGRLGYAYDRKYIIEATFRVDGSYKFAPANRWGFFPSVALGWVMSEEKFFRDNVSWIDYFKLRASAGRLGSDDTSPYLYIQTYATTQNAYVTGGSSQQAFYSNGYVYDNLTWSRTNTFNVGLEMRAFKNRLSLEFDWFYKYTDRILENEGSSSTYAPSLGGNYPIWVNSGKMDNRGFDLTLGWTDSFANGWSYGLTGMLSWSRNRVLSRKIADDHPSYRAVFGQPLDQLYGFEATGLFQTQEQIDNYTTAPTGTLNLGDIMYRDVNGDGIISSQYDYVRIGYAPTPEMVFSLNMEVGWKNIMLSALWQGAAMCNYSLTGVYGNGNCDNTMYSRPFYSNGNAPYYLVENSWTPENTDARYPRLSAGANGNNAWSSSWWVVDGSYLRLKNLQLSYTLPARVLKNRMQRIMIYVAGTNLLTFTEFKYLDPENPGLNNGYYPQQSTYSIGLNLTF</sequence>
<dbReference type="InterPro" id="IPR037066">
    <property type="entry name" value="Plug_dom_sf"/>
</dbReference>
<comment type="similarity">
    <text evidence="7">Belongs to the TonB-dependent receptor family.</text>
</comment>